<evidence type="ECO:0000313" key="3">
    <source>
        <dbReference type="Proteomes" id="UP000308037"/>
    </source>
</evidence>
<accession>A0A4U5JFW5</accession>
<name>A0A4U5JFW5_9EURY</name>
<gene>
    <name evidence="2" type="ORF">DM868_02410</name>
</gene>
<dbReference type="InterPro" id="IPR055768">
    <property type="entry name" value="DUF7344"/>
</dbReference>
<dbReference type="OrthoDB" id="241828at2157"/>
<dbReference type="EMBL" id="QKNX01000001">
    <property type="protein sequence ID" value="TKR28400.1"/>
    <property type="molecule type" value="Genomic_DNA"/>
</dbReference>
<dbReference type="Gene3D" id="1.10.10.10">
    <property type="entry name" value="Winged helix-like DNA-binding domain superfamily/Winged helix DNA-binding domain"/>
    <property type="match status" value="1"/>
</dbReference>
<evidence type="ECO:0000313" key="2">
    <source>
        <dbReference type="EMBL" id="TKR28400.1"/>
    </source>
</evidence>
<keyword evidence="3" id="KW-1185">Reference proteome</keyword>
<feature type="domain" description="DUF7344" evidence="1">
    <location>
        <begin position="11"/>
        <end position="87"/>
    </location>
</feature>
<dbReference type="AlphaFoldDB" id="A0A4U5JFW5"/>
<organism evidence="2 3">
    <name type="scientific">Natronomonas salsuginis</name>
    <dbReference type="NCBI Taxonomy" id="2217661"/>
    <lineage>
        <taxon>Archaea</taxon>
        <taxon>Methanobacteriati</taxon>
        <taxon>Methanobacteriota</taxon>
        <taxon>Stenosarchaea group</taxon>
        <taxon>Halobacteria</taxon>
        <taxon>Halobacteriales</taxon>
        <taxon>Natronomonadaceae</taxon>
        <taxon>Natronomonas</taxon>
    </lineage>
</organism>
<dbReference type="InterPro" id="IPR036388">
    <property type="entry name" value="WH-like_DNA-bd_sf"/>
</dbReference>
<dbReference type="Proteomes" id="UP000308037">
    <property type="component" value="Unassembled WGS sequence"/>
</dbReference>
<dbReference type="Pfam" id="PF24035">
    <property type="entry name" value="DUF7344"/>
    <property type="match status" value="1"/>
</dbReference>
<dbReference type="RefSeq" id="WP_137275700.1">
    <property type="nucleotide sequence ID" value="NZ_QKNX01000001.1"/>
</dbReference>
<comment type="caution">
    <text evidence="2">The sequence shown here is derived from an EMBL/GenBank/DDBJ whole genome shotgun (WGS) entry which is preliminary data.</text>
</comment>
<reference evidence="2 3" key="1">
    <citation type="submission" date="2019-04" db="EMBL/GenBank/DDBJ databases">
        <title>Natronomonas sp. F20-122 a newhaloarchaeon isolated from a saline saltern of Isla Bacuta, Huelva, Spain.</title>
        <authorList>
            <person name="Duran-Viseras A."/>
            <person name="Sanchez-Porro C."/>
            <person name="Ventosa A."/>
        </authorList>
    </citation>
    <scope>NUCLEOTIDE SEQUENCE [LARGE SCALE GENOMIC DNA]</scope>
    <source>
        <strain evidence="2 3">F20-122</strain>
    </source>
</reference>
<evidence type="ECO:0000259" key="1">
    <source>
        <dbReference type="Pfam" id="PF24035"/>
    </source>
</evidence>
<proteinExistence type="predicted"/>
<sequence>MNGTSLDACLTLVADRRRRRLLEHLRHNGNGEVRIDDLVDQLYQAELAAADDRQMNRDQLAIQLNHSHLPKLADHGVIEHNHERETIKYRPDNQIETVLEGLPEEPSLANP</sequence>
<protein>
    <submittedName>
        <fullName evidence="2">ArsR family transcriptional regulator</fullName>
    </submittedName>
</protein>